<accession>A0AAD1ZXC9</accession>
<organism evidence="1 2">
    <name type="scientific">Fraxinus pennsylvanica</name>
    <dbReference type="NCBI Taxonomy" id="56036"/>
    <lineage>
        <taxon>Eukaryota</taxon>
        <taxon>Viridiplantae</taxon>
        <taxon>Streptophyta</taxon>
        <taxon>Embryophyta</taxon>
        <taxon>Tracheophyta</taxon>
        <taxon>Spermatophyta</taxon>
        <taxon>Magnoliopsida</taxon>
        <taxon>eudicotyledons</taxon>
        <taxon>Gunneridae</taxon>
        <taxon>Pentapetalae</taxon>
        <taxon>asterids</taxon>
        <taxon>lamiids</taxon>
        <taxon>Lamiales</taxon>
        <taxon>Oleaceae</taxon>
        <taxon>Oleeae</taxon>
        <taxon>Fraxinus</taxon>
    </lineage>
</organism>
<evidence type="ECO:0000313" key="2">
    <source>
        <dbReference type="Proteomes" id="UP000834106"/>
    </source>
</evidence>
<dbReference type="InterPro" id="IPR036188">
    <property type="entry name" value="FAD/NAD-bd_sf"/>
</dbReference>
<reference evidence="1" key="1">
    <citation type="submission" date="2023-05" db="EMBL/GenBank/DDBJ databases">
        <authorList>
            <person name="Huff M."/>
        </authorList>
    </citation>
    <scope>NUCLEOTIDE SEQUENCE</scope>
</reference>
<gene>
    <name evidence="1" type="ORF">FPE_LOCUS24867</name>
</gene>
<keyword evidence="2" id="KW-1185">Reference proteome</keyword>
<dbReference type="AlphaFoldDB" id="A0AAD1ZXC9"/>
<name>A0AAD1ZXC9_9LAMI</name>
<proteinExistence type="predicted"/>
<dbReference type="Proteomes" id="UP000834106">
    <property type="component" value="Chromosome 15"/>
</dbReference>
<evidence type="ECO:0000313" key="1">
    <source>
        <dbReference type="EMBL" id="CAI9777437.1"/>
    </source>
</evidence>
<sequence>MPVRKAESFEAKGMNARFNNCKFLEELSVKRLSGVNDGVRAEPKASTSLVLRGVWGNIFGGLKVKNVVSGEVTNLNVSGLFFAIGHEPATKFLDGQLEVDSDGYVISKPGIGLVG</sequence>
<protein>
    <submittedName>
        <fullName evidence="1">Uncharacterized protein</fullName>
    </submittedName>
</protein>
<dbReference type="Gene3D" id="3.50.50.60">
    <property type="entry name" value="FAD/NAD(P)-binding domain"/>
    <property type="match status" value="2"/>
</dbReference>
<dbReference type="EMBL" id="OU503050">
    <property type="protein sequence ID" value="CAI9777437.1"/>
    <property type="molecule type" value="Genomic_DNA"/>
</dbReference>